<protein>
    <submittedName>
        <fullName evidence="2">Uncharacterized protein</fullName>
    </submittedName>
</protein>
<reference evidence="2 3" key="1">
    <citation type="journal article" date="2023" name="IScience">
        <title>Expanded male sex-determining region conserved during the evolution of homothallism in the green alga Volvox.</title>
        <authorList>
            <person name="Yamamoto K."/>
            <person name="Matsuzaki R."/>
            <person name="Mahakham W."/>
            <person name="Heman W."/>
            <person name="Sekimoto H."/>
            <person name="Kawachi M."/>
            <person name="Minakuchi Y."/>
            <person name="Toyoda A."/>
            <person name="Nozaki H."/>
        </authorList>
    </citation>
    <scope>NUCLEOTIDE SEQUENCE [LARGE SCALE GENOMIC DNA]</scope>
    <source>
        <strain evidence="2 3">NIES-4468</strain>
    </source>
</reference>
<organism evidence="2 3">
    <name type="scientific">Volvox africanus</name>
    <dbReference type="NCBI Taxonomy" id="51714"/>
    <lineage>
        <taxon>Eukaryota</taxon>
        <taxon>Viridiplantae</taxon>
        <taxon>Chlorophyta</taxon>
        <taxon>core chlorophytes</taxon>
        <taxon>Chlorophyceae</taxon>
        <taxon>CS clade</taxon>
        <taxon>Chlamydomonadales</taxon>
        <taxon>Volvocaceae</taxon>
        <taxon>Volvox</taxon>
    </lineage>
</organism>
<evidence type="ECO:0000313" key="2">
    <source>
        <dbReference type="EMBL" id="GLI71775.1"/>
    </source>
</evidence>
<accession>A0ABQ5SP34</accession>
<feature type="region of interest" description="Disordered" evidence="1">
    <location>
        <begin position="1"/>
        <end position="71"/>
    </location>
</feature>
<sequence length="147" mass="15211">MAAHAAARHRRKSSDAGGGGGGSGNRGGGGSGGGVAAGASPHVQAHGPSGLGSGQQQYQQQRGSGSGHGGGVLYLSFAFAHEYLRVWRLSTPMREHLQVQQGKQEQTETAEDFKTKRDITYGLTDRNDAMDEITVSTGSKQSSRGGD</sequence>
<name>A0ABQ5SP34_9CHLO</name>
<proteinExistence type="predicted"/>
<evidence type="ECO:0000256" key="1">
    <source>
        <dbReference type="SAM" id="MobiDB-lite"/>
    </source>
</evidence>
<gene>
    <name evidence="2" type="ORF">VaNZ11_017113</name>
</gene>
<dbReference type="Proteomes" id="UP001165090">
    <property type="component" value="Unassembled WGS sequence"/>
</dbReference>
<keyword evidence="3" id="KW-1185">Reference proteome</keyword>
<feature type="compositionally biased region" description="Gly residues" evidence="1">
    <location>
        <begin position="16"/>
        <end position="36"/>
    </location>
</feature>
<evidence type="ECO:0000313" key="3">
    <source>
        <dbReference type="Proteomes" id="UP001165090"/>
    </source>
</evidence>
<comment type="caution">
    <text evidence="2">The sequence shown here is derived from an EMBL/GenBank/DDBJ whole genome shotgun (WGS) entry which is preliminary data.</text>
</comment>
<dbReference type="EMBL" id="BSDZ01000120">
    <property type="protein sequence ID" value="GLI71775.1"/>
    <property type="molecule type" value="Genomic_DNA"/>
</dbReference>
<feature type="compositionally biased region" description="Low complexity" evidence="1">
    <location>
        <begin position="54"/>
        <end position="63"/>
    </location>
</feature>
<feature type="compositionally biased region" description="Basic residues" evidence="1">
    <location>
        <begin position="1"/>
        <end position="12"/>
    </location>
</feature>